<comment type="caution">
    <text evidence="2">The sequence shown here is derived from an EMBL/GenBank/DDBJ whole genome shotgun (WGS) entry which is preliminary data.</text>
</comment>
<evidence type="ECO:0000259" key="1">
    <source>
        <dbReference type="PROSITE" id="PS50013"/>
    </source>
</evidence>
<dbReference type="AlphaFoldDB" id="A0A8X8Y1Q8"/>
<gene>
    <name evidence="2" type="ORF">SASPL_115053</name>
</gene>
<dbReference type="Pfam" id="PF00385">
    <property type="entry name" value="Chromo"/>
    <property type="match status" value="1"/>
</dbReference>
<reference evidence="2" key="1">
    <citation type="submission" date="2018-01" db="EMBL/GenBank/DDBJ databases">
        <authorList>
            <person name="Mao J.F."/>
        </authorList>
    </citation>
    <scope>NUCLEOTIDE SEQUENCE</scope>
    <source>
        <strain evidence="2">Huo1</strain>
        <tissue evidence="2">Leaf</tissue>
    </source>
</reference>
<dbReference type="PROSITE" id="PS50013">
    <property type="entry name" value="CHROMO_2"/>
    <property type="match status" value="1"/>
</dbReference>
<dbReference type="EMBL" id="PNBA02000005">
    <property type="protein sequence ID" value="KAG6424635.1"/>
    <property type="molecule type" value="Genomic_DNA"/>
</dbReference>
<accession>A0A8X8Y1Q8</accession>
<dbReference type="Proteomes" id="UP000298416">
    <property type="component" value="Unassembled WGS sequence"/>
</dbReference>
<evidence type="ECO:0000313" key="2">
    <source>
        <dbReference type="EMBL" id="KAG6424635.1"/>
    </source>
</evidence>
<dbReference type="PANTHER" id="PTHR46148">
    <property type="entry name" value="CHROMO DOMAIN-CONTAINING PROTEIN"/>
    <property type="match status" value="1"/>
</dbReference>
<reference evidence="2" key="2">
    <citation type="submission" date="2020-08" db="EMBL/GenBank/DDBJ databases">
        <title>Plant Genome Project.</title>
        <authorList>
            <person name="Zhang R.-G."/>
        </authorList>
    </citation>
    <scope>NUCLEOTIDE SEQUENCE</scope>
    <source>
        <strain evidence="2">Huo1</strain>
        <tissue evidence="2">Leaf</tissue>
    </source>
</reference>
<dbReference type="InterPro" id="IPR023780">
    <property type="entry name" value="Chromo_domain"/>
</dbReference>
<proteinExistence type="predicted"/>
<dbReference type="InterPro" id="IPR000953">
    <property type="entry name" value="Chromo/chromo_shadow_dom"/>
</dbReference>
<sequence>MSTHSASGTTPFKIVYGRPPPTIHSYLSGEVRAQAVVESLQSRDAALGLLRQHLLLAHQRMVCAANKHRMDVEYAVGDLVYLKFRPYRKSMLFTATNRKLAPRFFGPFRVEERIGTAAYRLKLPVGSRIHPVFHVSLLKRAIDETTPETDLPEALFGAEPPILLEEILQRRMVTRDGAQVEQVLVKWSNLPLDEATWMDTADLRG</sequence>
<feature type="domain" description="Chromo" evidence="1">
    <location>
        <begin position="162"/>
        <end position="205"/>
    </location>
</feature>
<protein>
    <recommendedName>
        <fullName evidence="1">Chromo domain-containing protein</fullName>
    </recommendedName>
</protein>
<dbReference type="InterPro" id="IPR016197">
    <property type="entry name" value="Chromo-like_dom_sf"/>
</dbReference>
<dbReference type="Gene3D" id="2.40.50.40">
    <property type="match status" value="1"/>
</dbReference>
<dbReference type="SUPFAM" id="SSF54160">
    <property type="entry name" value="Chromo domain-like"/>
    <property type="match status" value="1"/>
</dbReference>
<name>A0A8X8Y1Q8_SALSN</name>
<organism evidence="2">
    <name type="scientific">Salvia splendens</name>
    <name type="common">Scarlet sage</name>
    <dbReference type="NCBI Taxonomy" id="180675"/>
    <lineage>
        <taxon>Eukaryota</taxon>
        <taxon>Viridiplantae</taxon>
        <taxon>Streptophyta</taxon>
        <taxon>Embryophyta</taxon>
        <taxon>Tracheophyta</taxon>
        <taxon>Spermatophyta</taxon>
        <taxon>Magnoliopsida</taxon>
        <taxon>eudicotyledons</taxon>
        <taxon>Gunneridae</taxon>
        <taxon>Pentapetalae</taxon>
        <taxon>asterids</taxon>
        <taxon>lamiids</taxon>
        <taxon>Lamiales</taxon>
        <taxon>Lamiaceae</taxon>
        <taxon>Nepetoideae</taxon>
        <taxon>Mentheae</taxon>
        <taxon>Salviinae</taxon>
        <taxon>Salvia</taxon>
        <taxon>Salvia subgen. Calosphace</taxon>
        <taxon>core Calosphace</taxon>
    </lineage>
</organism>
<keyword evidence="3" id="KW-1185">Reference proteome</keyword>
<dbReference type="Pfam" id="PF24626">
    <property type="entry name" value="SH3_Tf2-1"/>
    <property type="match status" value="1"/>
</dbReference>
<dbReference type="InterPro" id="IPR056924">
    <property type="entry name" value="SH3_Tf2-1"/>
</dbReference>
<evidence type="ECO:0000313" key="3">
    <source>
        <dbReference type="Proteomes" id="UP000298416"/>
    </source>
</evidence>
<dbReference type="PANTHER" id="PTHR46148:SF52">
    <property type="entry name" value="OS04G0603800 PROTEIN"/>
    <property type="match status" value="1"/>
</dbReference>